<dbReference type="AlphaFoldDB" id="A0A318ZRC2"/>
<proteinExistence type="predicted"/>
<dbReference type="RefSeq" id="XP_025435599.1">
    <property type="nucleotide sequence ID" value="XM_025571104.1"/>
</dbReference>
<evidence type="ECO:0000313" key="2">
    <source>
        <dbReference type="Proteomes" id="UP000248349"/>
    </source>
</evidence>
<reference evidence="1 2" key="1">
    <citation type="submission" date="2016-12" db="EMBL/GenBank/DDBJ databases">
        <title>The genomes of Aspergillus section Nigri reveals drivers in fungal speciation.</title>
        <authorList>
            <consortium name="DOE Joint Genome Institute"/>
            <person name="Vesth T.C."/>
            <person name="Nybo J."/>
            <person name="Theobald S."/>
            <person name="Brandl J."/>
            <person name="Frisvad J.C."/>
            <person name="Nielsen K.F."/>
            <person name="Lyhne E.K."/>
            <person name="Kogle M.E."/>
            <person name="Kuo A."/>
            <person name="Riley R."/>
            <person name="Clum A."/>
            <person name="Nolan M."/>
            <person name="Lipzen A."/>
            <person name="Salamov A."/>
            <person name="Henrissat B."/>
            <person name="Wiebenga A."/>
            <person name="De Vries R.P."/>
            <person name="Grigoriev I.V."/>
            <person name="Mortensen U.H."/>
            <person name="Andersen M.R."/>
            <person name="Baker S.E."/>
        </authorList>
    </citation>
    <scope>NUCLEOTIDE SEQUENCE [LARGE SCALE GENOMIC DNA]</scope>
    <source>
        <strain evidence="1 2">JOP 1030-1</strain>
    </source>
</reference>
<dbReference type="Proteomes" id="UP000248349">
    <property type="component" value="Unassembled WGS sequence"/>
</dbReference>
<protein>
    <submittedName>
        <fullName evidence="1">Uncharacterized protein</fullName>
    </submittedName>
</protein>
<sequence length="178" mass="20156">MQIGFRRRRLLSNCEPPAPKGSPLLTLDPRLSQVSHFPLVAAIHGRSLIFPWCEERFQPTAPGDFPSAVAWTETRRRFPEGKARPSFASAHQSGFTFSSSLFFWSFACCWTTCIDSSDTLQIPVARSNIGCKADWASPLDFVLFNRLYQLSARSRVFSDRDHTLLPLPSFSIFTRARI</sequence>
<dbReference type="EMBL" id="KZ821218">
    <property type="protein sequence ID" value="PYH49617.1"/>
    <property type="molecule type" value="Genomic_DNA"/>
</dbReference>
<keyword evidence="2" id="KW-1185">Reference proteome</keyword>
<accession>A0A318ZRC2</accession>
<gene>
    <name evidence="1" type="ORF">BP01DRAFT_2149</name>
</gene>
<organism evidence="1 2">
    <name type="scientific">Aspergillus saccharolyticus JOP 1030-1</name>
    <dbReference type="NCBI Taxonomy" id="1450539"/>
    <lineage>
        <taxon>Eukaryota</taxon>
        <taxon>Fungi</taxon>
        <taxon>Dikarya</taxon>
        <taxon>Ascomycota</taxon>
        <taxon>Pezizomycotina</taxon>
        <taxon>Eurotiomycetes</taxon>
        <taxon>Eurotiomycetidae</taxon>
        <taxon>Eurotiales</taxon>
        <taxon>Aspergillaceae</taxon>
        <taxon>Aspergillus</taxon>
        <taxon>Aspergillus subgen. Circumdati</taxon>
    </lineage>
</organism>
<evidence type="ECO:0000313" key="1">
    <source>
        <dbReference type="EMBL" id="PYH49617.1"/>
    </source>
</evidence>
<dbReference type="GeneID" id="37072332"/>
<name>A0A318ZRC2_9EURO</name>